<feature type="region of interest" description="Disordered" evidence="1">
    <location>
        <begin position="202"/>
        <end position="227"/>
    </location>
</feature>
<organism evidence="2 3">
    <name type="scientific">Ceratobasidium theobromae</name>
    <dbReference type="NCBI Taxonomy" id="1582974"/>
    <lineage>
        <taxon>Eukaryota</taxon>
        <taxon>Fungi</taxon>
        <taxon>Dikarya</taxon>
        <taxon>Basidiomycota</taxon>
        <taxon>Agaricomycotina</taxon>
        <taxon>Agaricomycetes</taxon>
        <taxon>Cantharellales</taxon>
        <taxon>Ceratobasidiaceae</taxon>
        <taxon>Ceratobasidium</taxon>
    </lineage>
</organism>
<evidence type="ECO:0000256" key="1">
    <source>
        <dbReference type="SAM" id="MobiDB-lite"/>
    </source>
</evidence>
<keyword evidence="3" id="KW-1185">Reference proteome</keyword>
<dbReference type="OrthoDB" id="3020627at2759"/>
<evidence type="ECO:0000313" key="2">
    <source>
        <dbReference type="EMBL" id="KAB5590662.1"/>
    </source>
</evidence>
<dbReference type="EMBL" id="SSOP01000153">
    <property type="protein sequence ID" value="KAB5590662.1"/>
    <property type="molecule type" value="Genomic_DNA"/>
</dbReference>
<comment type="caution">
    <text evidence="2">The sequence shown here is derived from an EMBL/GenBank/DDBJ whole genome shotgun (WGS) entry which is preliminary data.</text>
</comment>
<feature type="compositionally biased region" description="Low complexity" evidence="1">
    <location>
        <begin position="202"/>
        <end position="216"/>
    </location>
</feature>
<reference evidence="2 3" key="1">
    <citation type="journal article" date="2019" name="Fungal Biol. Biotechnol.">
        <title>Draft genome sequence of fastidious pathogen Ceratobasidium theobromae, which causes vascular-streak dieback in Theobroma cacao.</title>
        <authorList>
            <person name="Ali S.S."/>
            <person name="Asman A."/>
            <person name="Shao J."/>
            <person name="Firmansyah A.P."/>
            <person name="Susilo A.W."/>
            <person name="Rosmana A."/>
            <person name="McMahon P."/>
            <person name="Junaid M."/>
            <person name="Guest D."/>
            <person name="Kheng T.Y."/>
            <person name="Meinhardt L.W."/>
            <person name="Bailey B.A."/>
        </authorList>
    </citation>
    <scope>NUCLEOTIDE SEQUENCE [LARGE SCALE GENOMIC DNA]</scope>
    <source>
        <strain evidence="2 3">CT2</strain>
    </source>
</reference>
<proteinExistence type="predicted"/>
<sequence length="422" mass="45833">MDLINSRHRTDISAFNISEKPIGNKIILFLLALLVVLSANGQSNLAMTFRGTILPMVYECEAIYVDYTGGTPPYTFYVWSYYNQETSPLFSAGASGTVIWTVKYDPNALVYMYIQDSQGFYVRSPAFRVQAPANSTGNDDCRDDSVPLFRSGNDLSPLPTTSRPDSSASSTSNRLQASPTTSSSSAINFSNVTSVISTAAPSQSTSSASSGPTALPNTHDLPPPVPVEFSDCRPSGLGTCKFTANGTSQFYNQVALVGDIFANCYSKQNVSQIIGGSTTITDNWSKTVGTMISLPFNNVIVQSTVSHSEAVSMHQEYSWDILPGQQSALIGIAIFKGIFGTMEISYKSGRNVTIENVIYFRATGEPSRYSRMDVLCNETWPVFNATARIEPYHRAAARPAIDCPHSWILAILSAIMATLVLH</sequence>
<dbReference type="Proteomes" id="UP000383932">
    <property type="component" value="Unassembled WGS sequence"/>
</dbReference>
<feature type="compositionally biased region" description="Polar residues" evidence="1">
    <location>
        <begin position="173"/>
        <end position="184"/>
    </location>
</feature>
<protein>
    <submittedName>
        <fullName evidence="2">Uncharacterized protein</fullName>
    </submittedName>
</protein>
<evidence type="ECO:0000313" key="3">
    <source>
        <dbReference type="Proteomes" id="UP000383932"/>
    </source>
</evidence>
<accession>A0A5N5QFX6</accession>
<name>A0A5N5QFX6_9AGAM</name>
<dbReference type="AlphaFoldDB" id="A0A5N5QFX6"/>
<gene>
    <name evidence="2" type="ORF">CTheo_5886</name>
</gene>
<feature type="region of interest" description="Disordered" evidence="1">
    <location>
        <begin position="132"/>
        <end position="184"/>
    </location>
</feature>
<feature type="compositionally biased region" description="Low complexity" evidence="1">
    <location>
        <begin position="160"/>
        <end position="172"/>
    </location>
</feature>